<dbReference type="PANTHER" id="PTHR10039:SF5">
    <property type="entry name" value="NACHT DOMAIN-CONTAINING PROTEIN"/>
    <property type="match status" value="1"/>
</dbReference>
<feature type="domain" description="DUF7791" evidence="4">
    <location>
        <begin position="524"/>
        <end position="665"/>
    </location>
</feature>
<gene>
    <name evidence="5" type="ORF">CPLU01_15193</name>
</gene>
<evidence type="ECO:0000259" key="3">
    <source>
        <dbReference type="Pfam" id="PF24883"/>
    </source>
</evidence>
<dbReference type="PANTHER" id="PTHR10039">
    <property type="entry name" value="AMELOGENIN"/>
    <property type="match status" value="1"/>
</dbReference>
<evidence type="ECO:0000259" key="4">
    <source>
        <dbReference type="Pfam" id="PF25053"/>
    </source>
</evidence>
<evidence type="ECO:0000256" key="1">
    <source>
        <dbReference type="ARBA" id="ARBA00022737"/>
    </source>
</evidence>
<accession>A0A8H6JDB1</accession>
<organism evidence="5 6">
    <name type="scientific">Colletotrichum plurivorum</name>
    <dbReference type="NCBI Taxonomy" id="2175906"/>
    <lineage>
        <taxon>Eukaryota</taxon>
        <taxon>Fungi</taxon>
        <taxon>Dikarya</taxon>
        <taxon>Ascomycota</taxon>
        <taxon>Pezizomycotina</taxon>
        <taxon>Sordariomycetes</taxon>
        <taxon>Hypocreomycetidae</taxon>
        <taxon>Glomerellales</taxon>
        <taxon>Glomerellaceae</taxon>
        <taxon>Colletotrichum</taxon>
        <taxon>Colletotrichum orchidearum species complex</taxon>
    </lineage>
</organism>
<reference evidence="5" key="1">
    <citation type="journal article" date="2020" name="Phytopathology">
        <title>Genome Sequence Resources of Colletotrichum truncatum, C. plurivorum, C. musicola, and C. sojae: Four Species Pathogenic to Soybean (Glycine max).</title>
        <authorList>
            <person name="Rogerio F."/>
            <person name="Boufleur T.R."/>
            <person name="Ciampi-Guillardi M."/>
            <person name="Sukno S.A."/>
            <person name="Thon M.R."/>
            <person name="Massola Junior N.S."/>
            <person name="Baroncelli R."/>
        </authorList>
    </citation>
    <scope>NUCLEOTIDE SEQUENCE</scope>
    <source>
        <strain evidence="5">LFN00145</strain>
    </source>
</reference>
<name>A0A8H6JDB1_9PEZI</name>
<dbReference type="Gene3D" id="3.40.50.300">
    <property type="entry name" value="P-loop containing nucleotide triphosphate hydrolases"/>
    <property type="match status" value="1"/>
</dbReference>
<sequence>MEAIALAGNVIQFTELSVKFVSNCYQFYDNWERAVLKHQELTDVMIHLRTLLGKMTPALHNTEFPELSRIIERCFALIQDLLDLLRRLKVRPPSGKVDHILQSLKFAAKRMVKDEEIKEMEARISRLREAIASHADLLLMGQLEDLGHSLVHNAEKVPDTSPYLSLETKRKNLRVELQTTRNLVEERDLLEAVKIISRLEPTFEPFQKARRIVQSLHFELIRARESDIQDAYENTFRWMFEDRTSHFTEWLRGEHGIYWITGKAGAGKSTLMKYLTGNRRTHNSLQLWSGDGLVIARHHFWSAGTPLQKSQEGLLRTILREILVLRPDLCEKICPQHWHNDTLLGMHSWTIEELLGSLMNLGNLTGESVTENQSVKICIFIDGLDEYSGDHASLSQLVQKLAGFPNIKLCVSSREWNDFSEAFGNSRWLLRLHERTEMDIMTFTSKSLEENKQFQVLKQKSPEDAMSLVQQITERAQGVFLWVFLVIRSLLRGLRNEDSLPTLRKRMLELPNQLEEFFGRMLKSIEPVYMMSAVRTLLMVSRSNGPFPLLMFLFLDLEQDGSGIRSTASIPLENWPDMDPHAKEMLRVKKKQLIAQCRDLLHIATYRDEPELLGERVGPLHRTVLDYLRTQPVNMLLLREAGADFEPNRALLVAHTCKVQALMRKSGLTHLKGHLCRWLDDIFYFAVNLELCTGQTEVQVLDEFGQFLASIFNEYHYPSFADGMEGFFRITENASSFMSFAAHRGLKVYPKVKGFSLDELRHSHLPDEKSVVDGPGGTNNCLNERGYPHTKRSGIWHRLQRLLQV</sequence>
<evidence type="ECO:0000313" key="6">
    <source>
        <dbReference type="Proteomes" id="UP000654918"/>
    </source>
</evidence>
<dbReference type="InterPro" id="IPR056884">
    <property type="entry name" value="NPHP3-like_N"/>
</dbReference>
<protein>
    <submittedName>
        <fullName evidence="5">High-affinity nicotinic acid transporter</fullName>
    </submittedName>
</protein>
<keyword evidence="2" id="KW-0175">Coiled coil</keyword>
<proteinExistence type="predicted"/>
<dbReference type="SUPFAM" id="SSF52540">
    <property type="entry name" value="P-loop containing nucleoside triphosphate hydrolases"/>
    <property type="match status" value="1"/>
</dbReference>
<comment type="caution">
    <text evidence="5">The sequence shown here is derived from an EMBL/GenBank/DDBJ whole genome shotgun (WGS) entry which is preliminary data.</text>
</comment>
<dbReference type="AlphaFoldDB" id="A0A8H6JDB1"/>
<feature type="coiled-coil region" evidence="2">
    <location>
        <begin position="110"/>
        <end position="137"/>
    </location>
</feature>
<evidence type="ECO:0000313" key="5">
    <source>
        <dbReference type="EMBL" id="KAF6810999.1"/>
    </source>
</evidence>
<dbReference type="InterPro" id="IPR056693">
    <property type="entry name" value="DUF7791"/>
</dbReference>
<keyword evidence="1" id="KW-0677">Repeat</keyword>
<keyword evidence="6" id="KW-1185">Reference proteome</keyword>
<dbReference type="Pfam" id="PF24883">
    <property type="entry name" value="NPHP3_N"/>
    <property type="match status" value="1"/>
</dbReference>
<dbReference type="Proteomes" id="UP000654918">
    <property type="component" value="Unassembled WGS sequence"/>
</dbReference>
<feature type="domain" description="Nephrocystin 3-like N-terminal" evidence="3">
    <location>
        <begin position="234"/>
        <end position="414"/>
    </location>
</feature>
<evidence type="ECO:0000256" key="2">
    <source>
        <dbReference type="SAM" id="Coils"/>
    </source>
</evidence>
<dbReference type="EMBL" id="WIGO01000477">
    <property type="protein sequence ID" value="KAF6810999.1"/>
    <property type="molecule type" value="Genomic_DNA"/>
</dbReference>
<dbReference type="Pfam" id="PF25053">
    <property type="entry name" value="DUF7791"/>
    <property type="match status" value="1"/>
</dbReference>
<dbReference type="InterPro" id="IPR027417">
    <property type="entry name" value="P-loop_NTPase"/>
</dbReference>